<name>A0A5R8LX44_LACZE</name>
<reference evidence="2 3" key="1">
    <citation type="submission" date="2019-05" db="EMBL/GenBank/DDBJ databases">
        <title>Genome-based reclassification of Lactobacillus casei as Lactobacillus casei subsp. casei. subsp.nov., description of Lactobacillus casei subsp. zeae subsp. nov., and emended description of Lactobacillus casei.</title>
        <authorList>
            <person name="Huang C.-H."/>
        </authorList>
    </citation>
    <scope>NUCLEOTIDE SEQUENCE [LARGE SCALE GENOMIC DNA]</scope>
    <source>
        <strain evidence="2 3">CRBIP24.44</strain>
    </source>
</reference>
<keyword evidence="1" id="KW-0812">Transmembrane</keyword>
<evidence type="ECO:0000313" key="2">
    <source>
        <dbReference type="EMBL" id="TLF41897.1"/>
    </source>
</evidence>
<dbReference type="AlphaFoldDB" id="A0A5R8LX44"/>
<dbReference type="InterPro" id="IPR005915">
    <property type="entry name" value="Tandem_5TM"/>
</dbReference>
<dbReference type="NCBIfam" id="TIGR01218">
    <property type="entry name" value="Gpos_tandem_5TM"/>
    <property type="match status" value="1"/>
</dbReference>
<evidence type="ECO:0008006" key="4">
    <source>
        <dbReference type="Google" id="ProtNLM"/>
    </source>
</evidence>
<comment type="caution">
    <text evidence="2">The sequence shown here is derived from an EMBL/GenBank/DDBJ whole genome shotgun (WGS) entry which is preliminary data.</text>
</comment>
<keyword evidence="1" id="KW-0472">Membrane</keyword>
<feature type="transmembrane region" description="Helical" evidence="1">
    <location>
        <begin position="119"/>
        <end position="138"/>
    </location>
</feature>
<keyword evidence="1" id="KW-1133">Transmembrane helix</keyword>
<dbReference type="EMBL" id="VBWO01000001">
    <property type="protein sequence ID" value="TLF41897.1"/>
    <property type="molecule type" value="Genomic_DNA"/>
</dbReference>
<proteinExistence type="predicted"/>
<feature type="transmembrane region" description="Helical" evidence="1">
    <location>
        <begin position="200"/>
        <end position="225"/>
    </location>
</feature>
<organism evidence="2 3">
    <name type="scientific">Lacticaseibacillus zeae</name>
    <name type="common">Lactobacillus zeae</name>
    <dbReference type="NCBI Taxonomy" id="57037"/>
    <lineage>
        <taxon>Bacteria</taxon>
        <taxon>Bacillati</taxon>
        <taxon>Bacillota</taxon>
        <taxon>Bacilli</taxon>
        <taxon>Lactobacillales</taxon>
        <taxon>Lactobacillaceae</taxon>
        <taxon>Lacticaseibacillus</taxon>
    </lineage>
</organism>
<evidence type="ECO:0000256" key="1">
    <source>
        <dbReference type="SAM" id="Phobius"/>
    </source>
</evidence>
<gene>
    <name evidence="2" type="ORF">FEI15_01420</name>
</gene>
<evidence type="ECO:0000313" key="3">
    <source>
        <dbReference type="Proteomes" id="UP000309885"/>
    </source>
</evidence>
<sequence>MRDITAAYFKTLEGSTMFETRVEPVLGNMRYKVLRNADGSGYLIDLEARPINWVDPFGELFTKRKAFLLNEEQLSNVRTNTKPVSNNLKTWTAAAFGFAGTVSYRIIRKDIAMSPPLTFRGVVLLLIVLAAVFFKLHVMHRRKIKIEESIGRLDELPISYLKMKQKDLSMVVNKLVIGVFSFILLIFFPGVLLFSWFDPIWILMTGAIVLFVITLSTISVSSNTVQCVKEIHRK</sequence>
<accession>A0A5R8LX44</accession>
<protein>
    <recommendedName>
        <fullName evidence="4">DUF443 family protein</fullName>
    </recommendedName>
</protein>
<feature type="transmembrane region" description="Helical" evidence="1">
    <location>
        <begin position="88"/>
        <end position="107"/>
    </location>
</feature>
<feature type="transmembrane region" description="Helical" evidence="1">
    <location>
        <begin position="171"/>
        <end position="194"/>
    </location>
</feature>
<dbReference type="Proteomes" id="UP000309885">
    <property type="component" value="Unassembled WGS sequence"/>
</dbReference>